<reference evidence="2 3" key="1">
    <citation type="journal article" date="2024" name="IMA Fungus">
        <title>Apiospora arundinis, a panoply of carbohydrate-active enzymes and secondary metabolites.</title>
        <authorList>
            <person name="Sorensen T."/>
            <person name="Petersen C."/>
            <person name="Muurmann A.T."/>
            <person name="Christiansen J.V."/>
            <person name="Brundto M.L."/>
            <person name="Overgaard C.K."/>
            <person name="Boysen A.T."/>
            <person name="Wollenberg R.D."/>
            <person name="Larsen T.O."/>
            <person name="Sorensen J.L."/>
            <person name="Nielsen K.L."/>
            <person name="Sondergaard T.E."/>
        </authorList>
    </citation>
    <scope>NUCLEOTIDE SEQUENCE [LARGE SCALE GENOMIC DNA]</scope>
    <source>
        <strain evidence="2 3">AAU 773</strain>
    </source>
</reference>
<comment type="caution">
    <text evidence="2">The sequence shown here is derived from an EMBL/GenBank/DDBJ whole genome shotgun (WGS) entry which is preliminary data.</text>
</comment>
<proteinExistence type="predicted"/>
<name>A0ABR2IR63_9PEZI</name>
<sequence>MESNTGQQHTRSLVGQYRTPSPSPPVLSSQGKAATSNWKPKPYPPEGQTNLRFVRFPFGTPSDPDPHPAPPPAPSSPPLSSPSRPPTSPLDDGDDLDPIEPEYVGSECPDCGAIILRKTALSATTTKTDEPPFLAGDDSGIVAHGEAAAGFGYGVGESVGDDFHSLLIFPSIGDSTSFVPTREQLVEADATAPVAATTATASNDAPDSGLKSEPEQETAQVPNDGLTSPKSNIITDVAGEEPQELVQDKGEISNNRPIREEQQPQPDSSSDKNQRQCKRCQQWQPSSQFHSRQHDLRVHDHHYFTTQCLQCRNQKSDSRWKLHEKRRRDSVVPDFIMCPTCRKQRPRSDFQTSAITYSTNAPDGFVQSCRACRLALVRDKPRCNRCTKLLLKSERARILANGGQQLCKACLSSSPEEVPEVGLLSPPPVSPPPSAEMPTIGGAGGSGYSNADENTITAPPAPDKATPIETDSGSAQRKRQCPLSPTKSPNAAKRTKFAPTDGEVMGDEADAIIDAITEADPELTRLTGDEEATSKSARPSNSQPPNHVRTVALYAAPNPGTTATPSTRAAFTAAENRELALRACSTATPGTTAEAHSAYAEIWRIPHEAWMPVSEPELDAYRDYFLGYSTTSQPYSQTHSLCPSPQKVAALQRGVIIYLKLAIPGLQPFLDDLESCRQLRKALHIPENKDDEKKNTKENGGVAAASTPSALRAAWFLERLVKEHPNFAVLMRNLDLLERFRPALVQHIGHLESQKEDAEKKIMVMMDEKQLDNEVRIPEVNNLEEKKKIFDYLQWRFG</sequence>
<feature type="region of interest" description="Disordered" evidence="1">
    <location>
        <begin position="190"/>
        <end position="284"/>
    </location>
</feature>
<keyword evidence="3" id="KW-1185">Reference proteome</keyword>
<feature type="compositionally biased region" description="Acidic residues" evidence="1">
    <location>
        <begin position="91"/>
        <end position="100"/>
    </location>
</feature>
<evidence type="ECO:0000313" key="2">
    <source>
        <dbReference type="EMBL" id="KAK8867385.1"/>
    </source>
</evidence>
<accession>A0ABR2IR63</accession>
<organism evidence="2 3">
    <name type="scientific">Apiospora arundinis</name>
    <dbReference type="NCBI Taxonomy" id="335852"/>
    <lineage>
        <taxon>Eukaryota</taxon>
        <taxon>Fungi</taxon>
        <taxon>Dikarya</taxon>
        <taxon>Ascomycota</taxon>
        <taxon>Pezizomycotina</taxon>
        <taxon>Sordariomycetes</taxon>
        <taxon>Xylariomycetidae</taxon>
        <taxon>Amphisphaeriales</taxon>
        <taxon>Apiosporaceae</taxon>
        <taxon>Apiospora</taxon>
    </lineage>
</organism>
<evidence type="ECO:0000256" key="1">
    <source>
        <dbReference type="SAM" id="MobiDB-lite"/>
    </source>
</evidence>
<protein>
    <submittedName>
        <fullName evidence="2">Uncharacterized protein</fullName>
    </submittedName>
</protein>
<feature type="compositionally biased region" description="Low complexity" evidence="1">
    <location>
        <begin position="190"/>
        <end position="201"/>
    </location>
</feature>
<evidence type="ECO:0000313" key="3">
    <source>
        <dbReference type="Proteomes" id="UP001390339"/>
    </source>
</evidence>
<gene>
    <name evidence="2" type="ORF">PGQ11_005963</name>
</gene>
<feature type="region of interest" description="Disordered" evidence="1">
    <location>
        <begin position="1"/>
        <end position="104"/>
    </location>
</feature>
<feature type="compositionally biased region" description="Polar residues" evidence="1">
    <location>
        <begin position="448"/>
        <end position="457"/>
    </location>
</feature>
<feature type="compositionally biased region" description="Basic and acidic residues" evidence="1">
    <location>
        <begin position="246"/>
        <end position="262"/>
    </location>
</feature>
<feature type="compositionally biased region" description="Pro residues" evidence="1">
    <location>
        <begin position="67"/>
        <end position="88"/>
    </location>
</feature>
<feature type="compositionally biased region" description="Pro residues" evidence="1">
    <location>
        <begin position="425"/>
        <end position="435"/>
    </location>
</feature>
<feature type="compositionally biased region" description="Polar residues" evidence="1">
    <location>
        <begin position="1"/>
        <end position="13"/>
    </location>
</feature>
<feature type="region of interest" description="Disordered" evidence="1">
    <location>
        <begin position="418"/>
        <end position="502"/>
    </location>
</feature>
<feature type="compositionally biased region" description="Polar residues" evidence="1">
    <location>
        <begin position="26"/>
        <end position="38"/>
    </location>
</feature>
<feature type="region of interest" description="Disordered" evidence="1">
    <location>
        <begin position="525"/>
        <end position="546"/>
    </location>
</feature>
<feature type="compositionally biased region" description="Polar residues" evidence="1">
    <location>
        <begin position="534"/>
        <end position="545"/>
    </location>
</feature>
<dbReference type="EMBL" id="JAPCWZ010000004">
    <property type="protein sequence ID" value="KAK8867385.1"/>
    <property type="molecule type" value="Genomic_DNA"/>
</dbReference>
<dbReference type="Proteomes" id="UP001390339">
    <property type="component" value="Unassembled WGS sequence"/>
</dbReference>
<feature type="compositionally biased region" description="Polar residues" evidence="1">
    <location>
        <begin position="217"/>
        <end position="234"/>
    </location>
</feature>